<dbReference type="Pfam" id="PF01335">
    <property type="entry name" value="DED"/>
    <property type="match status" value="1"/>
</dbReference>
<feature type="region of interest" description="Disordered" evidence="2">
    <location>
        <begin position="100"/>
        <end position="154"/>
    </location>
</feature>
<evidence type="ECO:0000313" key="5">
    <source>
        <dbReference type="Proteomes" id="UP000225706"/>
    </source>
</evidence>
<dbReference type="SMART" id="SM00031">
    <property type="entry name" value="DED"/>
    <property type="match status" value="1"/>
</dbReference>
<evidence type="ECO:0000259" key="3">
    <source>
        <dbReference type="PROSITE" id="PS50168"/>
    </source>
</evidence>
<comment type="caution">
    <text evidence="4">The sequence shown here is derived from an EMBL/GenBank/DDBJ whole genome shotgun (WGS) entry which is preliminary data.</text>
</comment>
<sequence>MASAQDENCISPYRRLLIDMSMQLSSKDLERLKYAVGDRLPKRLTENIESGLKLFEALEQDVHIGPQNLTLLHDGFKAIGRVDLAQIIYVFSRKLHEAGETEVGPDDMVSDGVGNGSDLEPKGSDLSYTGARKGTDTSKLSELAHPPHCPVTKK</sequence>
<name>A0A2B4R674_STYPI</name>
<evidence type="ECO:0000256" key="2">
    <source>
        <dbReference type="SAM" id="MobiDB-lite"/>
    </source>
</evidence>
<dbReference type="PANTHER" id="PTHR48169:SF7">
    <property type="entry name" value="CASPASE 10"/>
    <property type="match status" value="1"/>
</dbReference>
<feature type="non-terminal residue" evidence="4">
    <location>
        <position position="154"/>
    </location>
</feature>
<dbReference type="PROSITE" id="PS50168">
    <property type="entry name" value="DED"/>
    <property type="match status" value="1"/>
</dbReference>
<dbReference type="EMBL" id="LSMT01001798">
    <property type="protein sequence ID" value="PFX11867.1"/>
    <property type="molecule type" value="Genomic_DNA"/>
</dbReference>
<reference evidence="5" key="1">
    <citation type="journal article" date="2017" name="bioRxiv">
        <title>Comparative analysis of the genomes of Stylophora pistillata and Acropora digitifera provides evidence for extensive differences between species of corals.</title>
        <authorList>
            <person name="Voolstra C.R."/>
            <person name="Li Y."/>
            <person name="Liew Y.J."/>
            <person name="Baumgarten S."/>
            <person name="Zoccola D."/>
            <person name="Flot J.-F."/>
            <person name="Tambutte S."/>
            <person name="Allemand D."/>
            <person name="Aranda M."/>
        </authorList>
    </citation>
    <scope>NUCLEOTIDE SEQUENCE [LARGE SCALE GENOMIC DNA]</scope>
</reference>
<dbReference type="Proteomes" id="UP000225706">
    <property type="component" value="Unassembled WGS sequence"/>
</dbReference>
<dbReference type="GO" id="GO:0006915">
    <property type="term" value="P:apoptotic process"/>
    <property type="evidence" value="ECO:0007669"/>
    <property type="project" value="UniProtKB-KW"/>
</dbReference>
<protein>
    <submittedName>
        <fullName evidence="4">Caspase-8</fullName>
    </submittedName>
</protein>
<feature type="domain" description="DED" evidence="3">
    <location>
        <begin position="12"/>
        <end position="90"/>
    </location>
</feature>
<dbReference type="Gene3D" id="1.10.533.10">
    <property type="entry name" value="Death Domain, Fas"/>
    <property type="match status" value="1"/>
</dbReference>
<keyword evidence="5" id="KW-1185">Reference proteome</keyword>
<accession>A0A2B4R674</accession>
<gene>
    <name evidence="4" type="primary">CASP8</name>
    <name evidence="4" type="ORF">AWC38_SpisGene24266</name>
</gene>
<dbReference type="GO" id="GO:0042981">
    <property type="term" value="P:regulation of apoptotic process"/>
    <property type="evidence" value="ECO:0007669"/>
    <property type="project" value="InterPro"/>
</dbReference>
<dbReference type="InterPro" id="IPR001875">
    <property type="entry name" value="DED_dom"/>
</dbReference>
<organism evidence="4 5">
    <name type="scientific">Stylophora pistillata</name>
    <name type="common">Smooth cauliflower coral</name>
    <dbReference type="NCBI Taxonomy" id="50429"/>
    <lineage>
        <taxon>Eukaryota</taxon>
        <taxon>Metazoa</taxon>
        <taxon>Cnidaria</taxon>
        <taxon>Anthozoa</taxon>
        <taxon>Hexacorallia</taxon>
        <taxon>Scleractinia</taxon>
        <taxon>Astrocoeniina</taxon>
        <taxon>Pocilloporidae</taxon>
        <taxon>Stylophora</taxon>
    </lineage>
</organism>
<dbReference type="SUPFAM" id="SSF47986">
    <property type="entry name" value="DEATH domain"/>
    <property type="match status" value="1"/>
</dbReference>
<dbReference type="AlphaFoldDB" id="A0A2B4R674"/>
<dbReference type="STRING" id="50429.A0A2B4R674"/>
<dbReference type="CDD" id="cd08336">
    <property type="entry name" value="DED_FADD"/>
    <property type="match status" value="1"/>
</dbReference>
<dbReference type="PANTHER" id="PTHR48169">
    <property type="entry name" value="DED DOMAIN-CONTAINING PROTEIN"/>
    <property type="match status" value="1"/>
</dbReference>
<keyword evidence="1" id="KW-0053">Apoptosis</keyword>
<dbReference type="OrthoDB" id="100767at2759"/>
<evidence type="ECO:0000256" key="1">
    <source>
        <dbReference type="ARBA" id="ARBA00022703"/>
    </source>
</evidence>
<proteinExistence type="predicted"/>
<dbReference type="InterPro" id="IPR011029">
    <property type="entry name" value="DEATH-like_dom_sf"/>
</dbReference>
<evidence type="ECO:0000313" key="4">
    <source>
        <dbReference type="EMBL" id="PFX11867.1"/>
    </source>
</evidence>